<keyword evidence="3" id="KW-1185">Reference proteome</keyword>
<protein>
    <submittedName>
        <fullName evidence="2">Hypothetical_protein</fullName>
    </submittedName>
</protein>
<accession>A0AA86RM62</accession>
<organism evidence="1">
    <name type="scientific">Hexamita inflata</name>
    <dbReference type="NCBI Taxonomy" id="28002"/>
    <lineage>
        <taxon>Eukaryota</taxon>
        <taxon>Metamonada</taxon>
        <taxon>Diplomonadida</taxon>
        <taxon>Hexamitidae</taxon>
        <taxon>Hexamitinae</taxon>
        <taxon>Hexamita</taxon>
    </lineage>
</organism>
<sequence>MKKLFQKPDFKPSDEMLTLLQQLGITLKIIEQNIPKVNSNFKLLQLLCFPTIKTACPKQLDITITTIKQLIKDYGNQPVRKGLQSSGLNFELLQIQINNYKFVDEQLESFEKETEEKCSSTFDIEEIYTLRFKSKQGNVMMHYSKQTYFRQIFKDLKLNGDNKIKLLGKEQNVSYNDELTLEDYGVVDKSTLYIV</sequence>
<evidence type="ECO:0000313" key="2">
    <source>
        <dbReference type="EMBL" id="CAL5988582.1"/>
    </source>
</evidence>
<dbReference type="Proteomes" id="UP001642409">
    <property type="component" value="Unassembled WGS sequence"/>
</dbReference>
<name>A0AA86RM62_9EUKA</name>
<evidence type="ECO:0000313" key="3">
    <source>
        <dbReference type="Proteomes" id="UP001642409"/>
    </source>
</evidence>
<dbReference type="EMBL" id="CATOUU010001177">
    <property type="protein sequence ID" value="CAI9977363.1"/>
    <property type="molecule type" value="Genomic_DNA"/>
</dbReference>
<dbReference type="EMBL" id="CAXDID020000022">
    <property type="protein sequence ID" value="CAL5988582.1"/>
    <property type="molecule type" value="Genomic_DNA"/>
</dbReference>
<reference evidence="2 3" key="2">
    <citation type="submission" date="2024-07" db="EMBL/GenBank/DDBJ databases">
        <authorList>
            <person name="Akdeniz Z."/>
        </authorList>
    </citation>
    <scope>NUCLEOTIDE SEQUENCE [LARGE SCALE GENOMIC DNA]</scope>
</reference>
<evidence type="ECO:0000313" key="1">
    <source>
        <dbReference type="EMBL" id="CAI9977363.1"/>
    </source>
</evidence>
<proteinExistence type="predicted"/>
<reference evidence="1" key="1">
    <citation type="submission" date="2023-06" db="EMBL/GenBank/DDBJ databases">
        <authorList>
            <person name="Kurt Z."/>
        </authorList>
    </citation>
    <scope>NUCLEOTIDE SEQUENCE</scope>
</reference>
<dbReference type="AlphaFoldDB" id="A0AA86RM62"/>
<gene>
    <name evidence="2" type="ORF">HINF_LOCUS10447</name>
    <name evidence="1" type="ORF">HINF_LOCUS65008</name>
</gene>
<comment type="caution">
    <text evidence="1">The sequence shown here is derived from an EMBL/GenBank/DDBJ whole genome shotgun (WGS) entry which is preliminary data.</text>
</comment>